<feature type="transmembrane region" description="Helical" evidence="5">
    <location>
        <begin position="65"/>
        <end position="86"/>
    </location>
</feature>
<evidence type="ECO:0000256" key="3">
    <source>
        <dbReference type="ARBA" id="ARBA00022989"/>
    </source>
</evidence>
<gene>
    <name evidence="7" type="ORF">GGQ64_003556</name>
</gene>
<organism evidence="7 8">
    <name type="scientific">Mycoplana azooxidifex</name>
    <dbReference type="NCBI Taxonomy" id="1636188"/>
    <lineage>
        <taxon>Bacteria</taxon>
        <taxon>Pseudomonadati</taxon>
        <taxon>Pseudomonadota</taxon>
        <taxon>Alphaproteobacteria</taxon>
        <taxon>Hyphomicrobiales</taxon>
        <taxon>Rhizobiaceae</taxon>
        <taxon>Mycoplana</taxon>
    </lineage>
</organism>
<feature type="transmembrane region" description="Helical" evidence="5">
    <location>
        <begin position="329"/>
        <end position="348"/>
    </location>
</feature>
<proteinExistence type="predicted"/>
<feature type="transmembrane region" description="Helical" evidence="5">
    <location>
        <begin position="204"/>
        <end position="223"/>
    </location>
</feature>
<keyword evidence="3 5" id="KW-1133">Transmembrane helix</keyword>
<evidence type="ECO:0000256" key="5">
    <source>
        <dbReference type="SAM" id="Phobius"/>
    </source>
</evidence>
<evidence type="ECO:0000256" key="2">
    <source>
        <dbReference type="ARBA" id="ARBA00022692"/>
    </source>
</evidence>
<feature type="transmembrane region" description="Helical" evidence="5">
    <location>
        <begin position="181"/>
        <end position="198"/>
    </location>
</feature>
<dbReference type="RefSeq" id="WP_183806589.1">
    <property type="nucleotide sequence ID" value="NZ_JACIEE010000007.1"/>
</dbReference>
<accession>A0A7W6D941</accession>
<dbReference type="GO" id="GO:0016020">
    <property type="term" value="C:membrane"/>
    <property type="evidence" value="ECO:0007669"/>
    <property type="project" value="UniProtKB-SubCell"/>
</dbReference>
<dbReference type="InterPro" id="IPR007016">
    <property type="entry name" value="O-antigen_ligase-rel_domated"/>
</dbReference>
<feature type="domain" description="O-antigen ligase-related" evidence="6">
    <location>
        <begin position="187"/>
        <end position="337"/>
    </location>
</feature>
<comment type="subcellular location">
    <subcellularLocation>
        <location evidence="1">Membrane</location>
        <topology evidence="1">Multi-pass membrane protein</topology>
    </subcellularLocation>
</comment>
<feature type="transmembrane region" description="Helical" evidence="5">
    <location>
        <begin position="156"/>
        <end position="174"/>
    </location>
</feature>
<protein>
    <submittedName>
        <fullName evidence="7">Exopolysaccharide production protein ExoQ</fullName>
    </submittedName>
</protein>
<feature type="transmembrane region" description="Helical" evidence="5">
    <location>
        <begin position="117"/>
        <end position="136"/>
    </location>
</feature>
<evidence type="ECO:0000259" key="6">
    <source>
        <dbReference type="Pfam" id="PF04932"/>
    </source>
</evidence>
<evidence type="ECO:0000256" key="1">
    <source>
        <dbReference type="ARBA" id="ARBA00004141"/>
    </source>
</evidence>
<keyword evidence="8" id="KW-1185">Reference proteome</keyword>
<dbReference type="PANTHER" id="PTHR37422">
    <property type="entry name" value="TEICHURONIC ACID BIOSYNTHESIS PROTEIN TUAE"/>
    <property type="match status" value="1"/>
</dbReference>
<sequence length="429" mass="46456">MRIAKASLVTPGDNQLYGMAAVALSLFVFAYSSRFGQVSILAYYGLWLPLVLVDYRTVLGNYTRYLWIFGFAIFACLTMFWSAAPAQSARTGIQYFTHVVCALIAMRVVDIRTLSRGAMLGVGLVLAYSFAFGVYHADPLDGTVSFVGAFASKNQLGFYASLGVYFAVTAIVVLRERGLSFAIAGGVFLLSAYALVASQSATSVLTTAAAVACCLGLRLLLWLSPKNRRTLFIAGLILLVIGGAGFISAGGYEMVLGAFGKDTTLTGRTYLWQQGIEAAAANPWIGLGYQAYWVQGFSEAERLWEEFFIGSRAGFHFHNTPIEAMVETGLIGLVLLFGVLIAALVGHLRRFLAGEGSEEAALLLGICVLLAMRAFFEIDIMNPYHVGSFLLYFAAGKLTMRVPRRHAAPVQGRVMRRLPVMSLARAGGR</sequence>
<dbReference type="Proteomes" id="UP000574761">
    <property type="component" value="Unassembled WGS sequence"/>
</dbReference>
<feature type="transmembrane region" description="Helical" evidence="5">
    <location>
        <begin position="360"/>
        <end position="376"/>
    </location>
</feature>
<name>A0A7W6D941_9HYPH</name>
<comment type="caution">
    <text evidence="7">The sequence shown here is derived from an EMBL/GenBank/DDBJ whole genome shotgun (WGS) entry which is preliminary data.</text>
</comment>
<keyword evidence="2 5" id="KW-0812">Transmembrane</keyword>
<feature type="transmembrane region" description="Helical" evidence="5">
    <location>
        <begin position="16"/>
        <end position="34"/>
    </location>
</feature>
<evidence type="ECO:0000313" key="8">
    <source>
        <dbReference type="Proteomes" id="UP000574761"/>
    </source>
</evidence>
<keyword evidence="4 5" id="KW-0472">Membrane</keyword>
<evidence type="ECO:0000313" key="7">
    <source>
        <dbReference type="EMBL" id="MBB3978322.1"/>
    </source>
</evidence>
<dbReference type="AlphaFoldDB" id="A0A7W6D941"/>
<dbReference type="InterPro" id="IPR051533">
    <property type="entry name" value="WaaL-like"/>
</dbReference>
<dbReference type="PANTHER" id="PTHR37422:SF13">
    <property type="entry name" value="LIPOPOLYSACCHARIDE BIOSYNTHESIS PROTEIN PA4999-RELATED"/>
    <property type="match status" value="1"/>
</dbReference>
<dbReference type="EMBL" id="JACIEE010000007">
    <property type="protein sequence ID" value="MBB3978322.1"/>
    <property type="molecule type" value="Genomic_DNA"/>
</dbReference>
<evidence type="ECO:0000256" key="4">
    <source>
        <dbReference type="ARBA" id="ARBA00023136"/>
    </source>
</evidence>
<feature type="transmembrane region" description="Helical" evidence="5">
    <location>
        <begin position="230"/>
        <end position="252"/>
    </location>
</feature>
<dbReference type="Pfam" id="PF04932">
    <property type="entry name" value="Wzy_C"/>
    <property type="match status" value="1"/>
</dbReference>
<reference evidence="7 8" key="1">
    <citation type="submission" date="2020-08" db="EMBL/GenBank/DDBJ databases">
        <title>Genomic Encyclopedia of Type Strains, Phase IV (KMG-IV): sequencing the most valuable type-strain genomes for metagenomic binning, comparative biology and taxonomic classification.</title>
        <authorList>
            <person name="Goeker M."/>
        </authorList>
    </citation>
    <scope>NUCLEOTIDE SEQUENCE [LARGE SCALE GENOMIC DNA]</scope>
    <source>
        <strain evidence="7 8">DSM 100211</strain>
    </source>
</reference>